<keyword evidence="2" id="KW-1185">Reference proteome</keyword>
<protein>
    <submittedName>
        <fullName evidence="1">Uncharacterized protein</fullName>
    </submittedName>
</protein>
<comment type="caution">
    <text evidence="1">The sequence shown here is derived from an EMBL/GenBank/DDBJ whole genome shotgun (WGS) entry which is preliminary data.</text>
</comment>
<dbReference type="RefSeq" id="WP_132866575.1">
    <property type="nucleotide sequence ID" value="NZ_JTJC03000001.1"/>
</dbReference>
<evidence type="ECO:0000313" key="1">
    <source>
        <dbReference type="EMBL" id="NHC33792.1"/>
    </source>
</evidence>
<gene>
    <name evidence="1" type="ORF">QH73_0003795</name>
</gene>
<dbReference type="AlphaFoldDB" id="A0A9X5E4E6"/>
<organism evidence="1 2">
    <name type="scientific">Scytonema millei VB511283</name>
    <dbReference type="NCBI Taxonomy" id="1245923"/>
    <lineage>
        <taxon>Bacteria</taxon>
        <taxon>Bacillati</taxon>
        <taxon>Cyanobacteriota</taxon>
        <taxon>Cyanophyceae</taxon>
        <taxon>Nostocales</taxon>
        <taxon>Scytonemataceae</taxon>
        <taxon>Scytonema</taxon>
    </lineage>
</organism>
<sequence>MSKAKQGSAEGNVGWGYSRIKPMGRSDTLQWEDIRPEDQHLYVQIGKRLYHKGGLSPEQLRKFDTQYVTAEGYEACVIQRQTFGGNVKILSDRVPASEP</sequence>
<name>A0A9X5E4E6_9CYAN</name>
<dbReference type="EMBL" id="JTJC03000001">
    <property type="protein sequence ID" value="NHC33792.1"/>
    <property type="molecule type" value="Genomic_DNA"/>
</dbReference>
<proteinExistence type="predicted"/>
<reference evidence="1 2" key="1">
    <citation type="journal article" date="2015" name="Genome Announc.">
        <title>Draft Genome Sequence of the Terrestrial Cyanobacterium Scytonema millei VB511283, Isolated from Eastern India.</title>
        <authorList>
            <person name="Sen D."/>
            <person name="Chandrababunaidu M.M."/>
            <person name="Singh D."/>
            <person name="Sanghi N."/>
            <person name="Ghorai A."/>
            <person name="Mishra G.P."/>
            <person name="Madduluri M."/>
            <person name="Adhikary S.P."/>
            <person name="Tripathy S."/>
        </authorList>
    </citation>
    <scope>NUCLEOTIDE SEQUENCE [LARGE SCALE GENOMIC DNA]</scope>
    <source>
        <strain evidence="1 2">VB511283</strain>
    </source>
</reference>
<dbReference type="Proteomes" id="UP000031532">
    <property type="component" value="Unassembled WGS sequence"/>
</dbReference>
<evidence type="ECO:0000313" key="2">
    <source>
        <dbReference type="Proteomes" id="UP000031532"/>
    </source>
</evidence>
<accession>A0A9X5E4E6</accession>